<reference evidence="1" key="1">
    <citation type="submission" date="2022-08" db="EMBL/GenBank/DDBJ databases">
        <title>Complete genome sequence of 14 non-tuberculosis mycobacteria type-strains.</title>
        <authorList>
            <person name="Igarashi Y."/>
            <person name="Osugi A."/>
            <person name="Mitarai S."/>
        </authorList>
    </citation>
    <scope>NUCLEOTIDE SEQUENCE</scope>
    <source>
        <strain evidence="1">DSM 45575</strain>
    </source>
</reference>
<evidence type="ECO:0000313" key="2">
    <source>
        <dbReference type="Proteomes" id="UP001055200"/>
    </source>
</evidence>
<dbReference type="EMBL" id="CP092365">
    <property type="protein sequence ID" value="ULN51579.1"/>
    <property type="molecule type" value="Genomic_DNA"/>
</dbReference>
<proteinExistence type="predicted"/>
<accession>A0ABY3U2D5</accession>
<organism evidence="1 2">
    <name type="scientific">Mycolicibacillus parakoreensis</name>
    <dbReference type="NCBI Taxonomy" id="1069221"/>
    <lineage>
        <taxon>Bacteria</taxon>
        <taxon>Bacillati</taxon>
        <taxon>Actinomycetota</taxon>
        <taxon>Actinomycetes</taxon>
        <taxon>Mycobacteriales</taxon>
        <taxon>Mycobacteriaceae</taxon>
        <taxon>Mycolicibacillus</taxon>
    </lineage>
</organism>
<protein>
    <recommendedName>
        <fullName evidence="3">Sensor domain-containing protein</fullName>
    </recommendedName>
</protein>
<keyword evidence="2" id="KW-1185">Reference proteome</keyword>
<dbReference type="RefSeq" id="WP_240169862.1">
    <property type="nucleotide sequence ID" value="NZ_CP092365.1"/>
</dbReference>
<evidence type="ECO:0000313" key="1">
    <source>
        <dbReference type="EMBL" id="ULN51579.1"/>
    </source>
</evidence>
<dbReference type="Proteomes" id="UP001055200">
    <property type="component" value="Chromosome"/>
</dbReference>
<evidence type="ECO:0008006" key="3">
    <source>
        <dbReference type="Google" id="ProtNLM"/>
    </source>
</evidence>
<sequence length="234" mass="24240">MRRPATHSRGYRAAVAVSVVAATVVPMLGCTRVLGGTAHLGADAQAPLEPLLLAPGRFPTRYPARVLTAAAVDRSLWRIDGVAPDAVVTPPPCTPPPVGAAPRDAVAAAGTDTGTGATLTVAITRTAAALEQRRAQLTACPAVTVAVGDRRTELRPEVLAAPPVDADASYAVRQTELVDGQPTRERLTLVAQFDDIRVTASWAGPPAGSAMVSPDAEALDGVFLNAVLQARRHR</sequence>
<gene>
    <name evidence="1" type="ORF">MIU77_11735</name>
</gene>
<name>A0ABY3U2D5_9MYCO</name>